<evidence type="ECO:0000256" key="1">
    <source>
        <dbReference type="ARBA" id="ARBA00001957"/>
    </source>
</evidence>
<dbReference type="Gene3D" id="1.10.1200.10">
    <property type="entry name" value="ACP-like"/>
    <property type="match status" value="1"/>
</dbReference>
<gene>
    <name evidence="5" type="ORF">DIS18_09865</name>
</gene>
<dbReference type="Pfam" id="PF00668">
    <property type="entry name" value="Condensation"/>
    <property type="match status" value="1"/>
</dbReference>
<dbReference type="InterPro" id="IPR001031">
    <property type="entry name" value="Thioesterase"/>
</dbReference>
<dbReference type="GO" id="GO:0003824">
    <property type="term" value="F:catalytic activity"/>
    <property type="evidence" value="ECO:0007669"/>
    <property type="project" value="InterPro"/>
</dbReference>
<dbReference type="OrthoDB" id="9778690at2"/>
<dbReference type="Pfam" id="PF00501">
    <property type="entry name" value="AMP-binding"/>
    <property type="match status" value="1"/>
</dbReference>
<dbReference type="Pfam" id="PF00975">
    <property type="entry name" value="Thioesterase"/>
    <property type="match status" value="1"/>
</dbReference>
<dbReference type="Gene3D" id="3.30.300.30">
    <property type="match status" value="1"/>
</dbReference>
<organism evidence="5 6">
    <name type="scientific">Algibacter marinivivus</name>
    <dbReference type="NCBI Taxonomy" id="2100723"/>
    <lineage>
        <taxon>Bacteria</taxon>
        <taxon>Pseudomonadati</taxon>
        <taxon>Bacteroidota</taxon>
        <taxon>Flavobacteriia</taxon>
        <taxon>Flavobacteriales</taxon>
        <taxon>Flavobacteriaceae</taxon>
        <taxon>Algibacter</taxon>
    </lineage>
</organism>
<dbReference type="Proteomes" id="UP000245375">
    <property type="component" value="Unassembled WGS sequence"/>
</dbReference>
<dbReference type="PROSITE" id="PS00012">
    <property type="entry name" value="PHOSPHOPANTETHEINE"/>
    <property type="match status" value="1"/>
</dbReference>
<dbReference type="InterPro" id="IPR045851">
    <property type="entry name" value="AMP-bd_C_sf"/>
</dbReference>
<dbReference type="PROSITE" id="PS50075">
    <property type="entry name" value="CARRIER"/>
    <property type="match status" value="1"/>
</dbReference>
<keyword evidence="3" id="KW-0597">Phosphoprotein</keyword>
<dbReference type="Gene3D" id="3.30.559.30">
    <property type="entry name" value="Nonribosomal peptide synthetase, condensation domain"/>
    <property type="match status" value="1"/>
</dbReference>
<dbReference type="InterPro" id="IPR000873">
    <property type="entry name" value="AMP-dep_synth/lig_dom"/>
</dbReference>
<dbReference type="GO" id="GO:0044550">
    <property type="term" value="P:secondary metabolite biosynthetic process"/>
    <property type="evidence" value="ECO:0007669"/>
    <property type="project" value="TreeGrafter"/>
</dbReference>
<dbReference type="InterPro" id="IPR010071">
    <property type="entry name" value="AA_adenyl_dom"/>
</dbReference>
<protein>
    <recommendedName>
        <fullName evidence="4">Carrier domain-containing protein</fullName>
    </recommendedName>
</protein>
<dbReference type="GO" id="GO:0031177">
    <property type="term" value="F:phosphopantetheine binding"/>
    <property type="evidence" value="ECO:0007669"/>
    <property type="project" value="TreeGrafter"/>
</dbReference>
<dbReference type="InterPro" id="IPR029058">
    <property type="entry name" value="AB_hydrolase_fold"/>
</dbReference>
<evidence type="ECO:0000256" key="2">
    <source>
        <dbReference type="ARBA" id="ARBA00022450"/>
    </source>
</evidence>
<dbReference type="EMBL" id="QFRI01000002">
    <property type="protein sequence ID" value="PWH82543.1"/>
    <property type="molecule type" value="Genomic_DNA"/>
</dbReference>
<dbReference type="SUPFAM" id="SSF52777">
    <property type="entry name" value="CoA-dependent acyltransferases"/>
    <property type="match status" value="2"/>
</dbReference>
<dbReference type="InterPro" id="IPR001242">
    <property type="entry name" value="Condensation_dom"/>
</dbReference>
<keyword evidence="6" id="KW-1185">Reference proteome</keyword>
<comment type="caution">
    <text evidence="5">The sequence shown here is derived from an EMBL/GenBank/DDBJ whole genome shotgun (WGS) entry which is preliminary data.</text>
</comment>
<dbReference type="SUPFAM" id="SSF47336">
    <property type="entry name" value="ACP-like"/>
    <property type="match status" value="1"/>
</dbReference>
<sequence>MEKKLNKESLLDKWKNKQKKENALAVIQKAPSDAIIPLSHGQKRFWFLQQMYPQNPFYNLSEIYEFQGDLNVDVLEKSLKLVFENHKIFKSFYTAENGSPKLNISDSVSLELEKKEFSKTSKIDVQSFLDEQAHINFDLDSAPLIKASLLKLNKSKYILFLTMHHIIADQWSMRVLRETLAKNYKSLLNDEFVEETKTEINFFDYAYWEENSQNYDKEIKYWKTKLSGKIPNLNLPNDFNRPAKPSYKGDFNSIEFSKETSLQVLETSKKLGITPFVLFLSAYYILLRNFSQQEDILIGSPVSNRNQKNLEDVFGLFIDTIVLRTSVNKSLTIFDFINEVKKMFSEALSNKDIPFDNLVKELNLERSLSTNPLFQVMFVYSTKSELPDFGDDLTLTKNSEYNAKVSKFDLTLFITDNDGKLTSTFEYATDLFEEKTIIRFQDYLKYTLNFIINDVNNRINSIPVFTENDAKLFSLNDSQNLNSFSNYKSIHSIIEDVSKKHPSNTALTFKNESITYKVLNEEANNVARKILENPPDGEIIALCLERSLDMIISMLGILKSGYAYLPIDPEYPQKRIDFILKDAGVDSILTHTLLSKHLNNCDAKQVLIDTINKKSIAFPKELPNVEETNLAYVIYTSGSSGKPKGVPITHKNIINSTASRLDFYDNNPTSFLLMSSISFDSSKAGIFWTLCTGGNLVITEKRIEQDIDEISNVIEQQKVSHTLMLPSLYQVILNNVNLSKLRSLNTVVVAGEACSKSLCKTHFKTLPNASLYNEYGPTEASVWCIAHKIKREDVNRTQIPIGKPIANSRIHLLSTEKNNVPIGVSGEIYIGGANLSKGYINRPELTESAFIKNPFSKNEKLYKTGDLAKYNNDGSIQFLGRADQQIKIRGFRVELDDIENTIDKNEQVEKCIILVKKYNKGNLKRLVAYIKPANTFNEEVLKSALKKELPDYMIPSSFILIDEMPLLPNGKIDRSLLNKTIPESTVLDSENIEKPKNEIEEKLLKIWEETLNISPISTNDNFFEIGGDSIMSIQIISKARKNGVMLSPNQLFEHQTISGLSKLLIDAKKQKDEWSFMAKIRSEGNKKPLFCIHSGGGHVFFYGLLKKYLKADRPIYAVQPVGLYGSEDMHKSIEEMTSEYLKAIRKIQPKGPYNILVYCFSTSVGNEMAIQLDKIGEEINIIVADTMASPWNATDSDSLKTRVFSFLKRFLMNPFKAINTFLKDRVYLLKAIKGKYFGKSKEKQLEELKANLRKISVDYTWKKNKGNVSLLLTEKPDENFNKFIVKSWKKYAKGGITIYPTKGNHPTLFEEPDVQFVSEQIDKCIID</sequence>
<dbReference type="InterPro" id="IPR020845">
    <property type="entry name" value="AMP-binding_CS"/>
</dbReference>
<dbReference type="PANTHER" id="PTHR45527:SF1">
    <property type="entry name" value="FATTY ACID SYNTHASE"/>
    <property type="match status" value="1"/>
</dbReference>
<dbReference type="Gene3D" id="3.30.559.10">
    <property type="entry name" value="Chloramphenicol acetyltransferase-like domain"/>
    <property type="match status" value="1"/>
</dbReference>
<evidence type="ECO:0000259" key="4">
    <source>
        <dbReference type="PROSITE" id="PS50075"/>
    </source>
</evidence>
<dbReference type="FunFam" id="3.40.50.12780:FF:000012">
    <property type="entry name" value="Non-ribosomal peptide synthetase"/>
    <property type="match status" value="1"/>
</dbReference>
<evidence type="ECO:0000313" key="6">
    <source>
        <dbReference type="Proteomes" id="UP000245375"/>
    </source>
</evidence>
<dbReference type="FunFam" id="1.10.1200.10:FF:000005">
    <property type="entry name" value="Nonribosomal peptide synthetase 1"/>
    <property type="match status" value="1"/>
</dbReference>
<dbReference type="InterPro" id="IPR023213">
    <property type="entry name" value="CAT-like_dom_sf"/>
</dbReference>
<dbReference type="GO" id="GO:0005737">
    <property type="term" value="C:cytoplasm"/>
    <property type="evidence" value="ECO:0007669"/>
    <property type="project" value="TreeGrafter"/>
</dbReference>
<dbReference type="InterPro" id="IPR006162">
    <property type="entry name" value="Ppantetheine_attach_site"/>
</dbReference>
<dbReference type="FunFam" id="3.40.50.980:FF:000001">
    <property type="entry name" value="Non-ribosomal peptide synthetase"/>
    <property type="match status" value="1"/>
</dbReference>
<dbReference type="SUPFAM" id="SSF53474">
    <property type="entry name" value="alpha/beta-Hydrolases"/>
    <property type="match status" value="1"/>
</dbReference>
<dbReference type="Pfam" id="PF00550">
    <property type="entry name" value="PP-binding"/>
    <property type="match status" value="1"/>
</dbReference>
<dbReference type="RefSeq" id="WP_109352910.1">
    <property type="nucleotide sequence ID" value="NZ_QFRI01000002.1"/>
</dbReference>
<evidence type="ECO:0000313" key="5">
    <source>
        <dbReference type="EMBL" id="PWH82543.1"/>
    </source>
</evidence>
<dbReference type="SUPFAM" id="SSF56801">
    <property type="entry name" value="Acetyl-CoA synthetase-like"/>
    <property type="match status" value="1"/>
</dbReference>
<dbReference type="GO" id="GO:0043041">
    <property type="term" value="P:amino acid activation for nonribosomal peptide biosynthetic process"/>
    <property type="evidence" value="ECO:0007669"/>
    <property type="project" value="TreeGrafter"/>
</dbReference>
<comment type="cofactor">
    <cofactor evidence="1">
        <name>pantetheine 4'-phosphate</name>
        <dbReference type="ChEBI" id="CHEBI:47942"/>
    </cofactor>
</comment>
<dbReference type="PROSITE" id="PS00455">
    <property type="entry name" value="AMP_BINDING"/>
    <property type="match status" value="1"/>
</dbReference>
<reference evidence="5" key="1">
    <citation type="submission" date="2018-05" db="EMBL/GenBank/DDBJ databases">
        <title>Algibacter marinivivus sp. nov., isolated from sample around a algae.</title>
        <authorList>
            <person name="Zhong X."/>
        </authorList>
    </citation>
    <scope>NUCLEOTIDE SEQUENCE [LARGE SCALE GENOMIC DNA]</scope>
    <source>
        <strain evidence="5">ZY111</strain>
    </source>
</reference>
<dbReference type="Pfam" id="PF13193">
    <property type="entry name" value="AMP-binding_C"/>
    <property type="match status" value="1"/>
</dbReference>
<accession>A0A2U2X430</accession>
<dbReference type="InterPro" id="IPR009081">
    <property type="entry name" value="PP-bd_ACP"/>
</dbReference>
<feature type="domain" description="Carrier" evidence="4">
    <location>
        <begin position="994"/>
        <end position="1068"/>
    </location>
</feature>
<dbReference type="CDD" id="cd19531">
    <property type="entry name" value="LCL_NRPS-like"/>
    <property type="match status" value="1"/>
</dbReference>
<dbReference type="InterPro" id="IPR036736">
    <property type="entry name" value="ACP-like_sf"/>
</dbReference>
<dbReference type="Gene3D" id="3.40.50.1820">
    <property type="entry name" value="alpha/beta hydrolase"/>
    <property type="match status" value="1"/>
</dbReference>
<proteinExistence type="predicted"/>
<dbReference type="InterPro" id="IPR025110">
    <property type="entry name" value="AMP-bd_C"/>
</dbReference>
<dbReference type="PANTHER" id="PTHR45527">
    <property type="entry name" value="NONRIBOSOMAL PEPTIDE SYNTHETASE"/>
    <property type="match status" value="1"/>
</dbReference>
<dbReference type="Gene3D" id="2.30.38.10">
    <property type="entry name" value="Luciferase, Domain 3"/>
    <property type="match status" value="1"/>
</dbReference>
<evidence type="ECO:0000256" key="3">
    <source>
        <dbReference type="ARBA" id="ARBA00022553"/>
    </source>
</evidence>
<keyword evidence="2" id="KW-0596">Phosphopantetheine</keyword>
<reference evidence="5" key="2">
    <citation type="submission" date="2018-05" db="EMBL/GenBank/DDBJ databases">
        <authorList>
            <person name="Lanie J.A."/>
            <person name="Ng W.-L."/>
            <person name="Kazmierczak K.M."/>
            <person name="Andrzejewski T.M."/>
            <person name="Davidsen T.M."/>
            <person name="Wayne K.J."/>
            <person name="Tettelin H."/>
            <person name="Glass J.I."/>
            <person name="Rusch D."/>
            <person name="Podicherti R."/>
            <person name="Tsui H.-C.T."/>
            <person name="Winkler M.E."/>
        </authorList>
    </citation>
    <scope>NUCLEOTIDE SEQUENCE [LARGE SCALE GENOMIC DNA]</scope>
    <source>
        <strain evidence="5">ZY111</strain>
    </source>
</reference>
<dbReference type="CDD" id="cd05930">
    <property type="entry name" value="A_NRPS"/>
    <property type="match status" value="1"/>
</dbReference>
<name>A0A2U2X430_9FLAO</name>
<dbReference type="NCBIfam" id="TIGR01733">
    <property type="entry name" value="AA-adenyl-dom"/>
    <property type="match status" value="1"/>
</dbReference>
<dbReference type="Gene3D" id="3.40.50.980">
    <property type="match status" value="2"/>
</dbReference>